<reference evidence="1 2" key="1">
    <citation type="journal article" date="2011" name="Int. J. Syst. Evol. Microbiol.">
        <title>Allobacillus halotolerans gen. nov., sp. nov. isolated from shrimp paste.</title>
        <authorList>
            <person name="Sheu S.Y."/>
            <person name="Arun A.B."/>
            <person name="Jiang S.R."/>
            <person name="Young C.C."/>
            <person name="Chen W.M."/>
        </authorList>
    </citation>
    <scope>NUCLEOTIDE SEQUENCE [LARGE SCALE GENOMIC DNA]</scope>
    <source>
        <strain evidence="1 2">LMG 24826</strain>
    </source>
</reference>
<gene>
    <name evidence="1" type="ORF">KQ486_12695</name>
</gene>
<keyword evidence="2" id="KW-1185">Reference proteome</keyword>
<proteinExistence type="predicted"/>
<dbReference type="RefSeq" id="WP_216687833.1">
    <property type="nucleotide sequence ID" value="NZ_CAUPKR010000024.1"/>
</dbReference>
<dbReference type="Pfam" id="PF06338">
    <property type="entry name" value="ComK"/>
    <property type="match status" value="1"/>
</dbReference>
<sequence length="161" mass="18167">MTSRSIQKIQHYTINAKTLMICPDVDPHQCLIYEGEDLYLCESTSFDIVDQSCMSRGTTLDGRRQAVKSILENKHKPPIPIDTEKGLIFMPTKIMRDIECAWISYNHLHTVNAHPDDPSISNITFANGLTYEALVSKKQLTKQIVMAGHVFGHFKKGSFLG</sequence>
<dbReference type="Proteomes" id="UP000812672">
    <property type="component" value="Unassembled WGS sequence"/>
</dbReference>
<accession>A0ABS6GSF8</accession>
<protein>
    <submittedName>
        <fullName evidence="1">Competence protein ComK</fullName>
    </submittedName>
</protein>
<dbReference type="EMBL" id="JAHLZF010000024">
    <property type="protein sequence ID" value="MBU6081873.1"/>
    <property type="molecule type" value="Genomic_DNA"/>
</dbReference>
<evidence type="ECO:0000313" key="2">
    <source>
        <dbReference type="Proteomes" id="UP000812672"/>
    </source>
</evidence>
<evidence type="ECO:0000313" key="1">
    <source>
        <dbReference type="EMBL" id="MBU6081873.1"/>
    </source>
</evidence>
<name>A0ABS6GSF8_9BACI</name>
<comment type="caution">
    <text evidence="1">The sequence shown here is derived from an EMBL/GenBank/DDBJ whole genome shotgun (WGS) entry which is preliminary data.</text>
</comment>
<dbReference type="InterPro" id="IPR010461">
    <property type="entry name" value="ComK"/>
</dbReference>
<organism evidence="1 2">
    <name type="scientific">Allobacillus halotolerans</name>
    <dbReference type="NCBI Taxonomy" id="570278"/>
    <lineage>
        <taxon>Bacteria</taxon>
        <taxon>Bacillati</taxon>
        <taxon>Bacillota</taxon>
        <taxon>Bacilli</taxon>
        <taxon>Bacillales</taxon>
        <taxon>Bacillaceae</taxon>
        <taxon>Allobacillus</taxon>
    </lineage>
</organism>